<reference evidence="8 9" key="1">
    <citation type="journal article" date="2019" name="Nat. Plants">
        <title>Stout camphor tree genome fills gaps in understanding of flowering plant genome evolution.</title>
        <authorList>
            <person name="Chaw S.M."/>
            <person name="Liu Y.C."/>
            <person name="Wu Y.W."/>
            <person name="Wang H.Y."/>
            <person name="Lin C.I."/>
            <person name="Wu C.S."/>
            <person name="Ke H.M."/>
            <person name="Chang L.Y."/>
            <person name="Hsu C.Y."/>
            <person name="Yang H.T."/>
            <person name="Sudianto E."/>
            <person name="Hsu M.H."/>
            <person name="Wu K.P."/>
            <person name="Wang L.N."/>
            <person name="Leebens-Mack J.H."/>
            <person name="Tsai I.J."/>
        </authorList>
    </citation>
    <scope>NUCLEOTIDE SEQUENCE [LARGE SCALE GENOMIC DNA]</scope>
    <source>
        <strain evidence="9">cv. Chaw 1501</strain>
        <tissue evidence="8">Young leaves</tissue>
    </source>
</reference>
<evidence type="ECO:0000313" key="8">
    <source>
        <dbReference type="EMBL" id="RWR84772.1"/>
    </source>
</evidence>
<dbReference type="InterPro" id="IPR044974">
    <property type="entry name" value="Disease_R_plants"/>
</dbReference>
<keyword evidence="1" id="KW-0677">Repeat</keyword>
<proteinExistence type="predicted"/>
<dbReference type="Pfam" id="PF18052">
    <property type="entry name" value="Rx_N"/>
    <property type="match status" value="1"/>
</dbReference>
<dbReference type="EMBL" id="QPKB01000005">
    <property type="protein sequence ID" value="RWR84772.1"/>
    <property type="molecule type" value="Genomic_DNA"/>
</dbReference>
<organism evidence="8 9">
    <name type="scientific">Cinnamomum micranthum f. kanehirae</name>
    <dbReference type="NCBI Taxonomy" id="337451"/>
    <lineage>
        <taxon>Eukaryota</taxon>
        <taxon>Viridiplantae</taxon>
        <taxon>Streptophyta</taxon>
        <taxon>Embryophyta</taxon>
        <taxon>Tracheophyta</taxon>
        <taxon>Spermatophyta</taxon>
        <taxon>Magnoliopsida</taxon>
        <taxon>Magnoliidae</taxon>
        <taxon>Laurales</taxon>
        <taxon>Lauraceae</taxon>
        <taxon>Cinnamomum</taxon>
    </lineage>
</organism>
<dbReference type="GO" id="GO:0051707">
    <property type="term" value="P:response to other organism"/>
    <property type="evidence" value="ECO:0007669"/>
    <property type="project" value="UniProtKB-ARBA"/>
</dbReference>
<comment type="caution">
    <text evidence="8">The sequence shown here is derived from an EMBL/GenBank/DDBJ whole genome shotgun (WGS) entry which is preliminary data.</text>
</comment>
<accession>A0A443P223</accession>
<dbReference type="GO" id="GO:0043531">
    <property type="term" value="F:ADP binding"/>
    <property type="evidence" value="ECO:0007669"/>
    <property type="project" value="InterPro"/>
</dbReference>
<dbReference type="GO" id="GO:0006952">
    <property type="term" value="P:defense response"/>
    <property type="evidence" value="ECO:0007669"/>
    <property type="project" value="UniProtKB-KW"/>
</dbReference>
<dbReference type="InterPro" id="IPR041118">
    <property type="entry name" value="Rx_N"/>
</dbReference>
<dbReference type="STRING" id="337451.A0A443P223"/>
<dbReference type="InterPro" id="IPR002182">
    <property type="entry name" value="NB-ARC"/>
</dbReference>
<dbReference type="SUPFAM" id="SSF52540">
    <property type="entry name" value="P-loop containing nucleoside triphosphate hydrolases"/>
    <property type="match status" value="1"/>
</dbReference>
<sequence>MASNLLFMVEKKLAALQSVNLNLSTAQSNINWMVTKLREVQELLEDDPGLEMKNCELTEWVRDMTNAAQETEDVVDNFFCDLERRRRQRSGSTSAFMLTRKMLLPNNKIVEEIGKMKKKMESIKMLNKQIFGFDEDLNALVKWLKEENDPHRWIMCIAGSCGAGKTTLVKKIYNSPDIQERFPYRFWVISGESNLWKKIASKVTGCSQEELVEMTVEAMCLKISSALKGKSYLIVLDINLTNTWTTSIKLHMEKAFPDHKNGSRIVLTSNHIECASQLGEGVEVHELGLLSWEERWNLFLNNFDYNAEAAKASNESSSKVLNALEVIVREHGILPSEIVNLAALRAMEYRRGGALSNILLDHRALVEIASKYNLLEHPLKLCFLYCSLFPGGFEIPKCRMIRLWLAEGWIPKGDEDTAEGYLEELARLHMIQVQQSGLSSSVKTFCLDSLTLDFAVMKAMQCNLFHSIDHKGSLNISNARRLSLDSRGIYNLIKHSLQNLRSLLYLSQPTEIEEEDPMPTLKKLQSLEVLKLGCSSFLGKKMVCSVGGFPELRFLELNLLDGLEEWRVENGAMPSLKHLVIGLCNQLKMIPEGLQNLHHLKKLEVTGMPKPFNEKLQYKGVDWAKIRHIKYITVDGILVVASSSSPQPIPTAAAAAASSPQPNPMAAAAVSPPQRFPMGASSSSQSDTEICEIAEEHMENTGRGE</sequence>
<dbReference type="Pfam" id="PF00931">
    <property type="entry name" value="NB-ARC"/>
    <property type="match status" value="1"/>
</dbReference>
<dbReference type="InterPro" id="IPR027417">
    <property type="entry name" value="P-loop_NTPase"/>
</dbReference>
<feature type="compositionally biased region" description="Basic and acidic residues" evidence="4">
    <location>
        <begin position="694"/>
        <end position="705"/>
    </location>
</feature>
<dbReference type="PRINTS" id="PR00364">
    <property type="entry name" value="DISEASERSIST"/>
</dbReference>
<dbReference type="PANTHER" id="PTHR23155">
    <property type="entry name" value="DISEASE RESISTANCE PROTEIN RP"/>
    <property type="match status" value="1"/>
</dbReference>
<dbReference type="InterPro" id="IPR032675">
    <property type="entry name" value="LRR_dom_sf"/>
</dbReference>
<keyword evidence="3" id="KW-0611">Plant defense</keyword>
<evidence type="ECO:0000259" key="7">
    <source>
        <dbReference type="Pfam" id="PF23559"/>
    </source>
</evidence>
<feature type="domain" description="Disease resistance N-terminal" evidence="6">
    <location>
        <begin position="9"/>
        <end position="90"/>
    </location>
</feature>
<feature type="region of interest" description="Disordered" evidence="4">
    <location>
        <begin position="649"/>
        <end position="705"/>
    </location>
</feature>
<dbReference type="PANTHER" id="PTHR23155:SF1205">
    <property type="entry name" value="DISEASE RESISTANCE PROTEIN RPM1"/>
    <property type="match status" value="1"/>
</dbReference>
<evidence type="ECO:0000256" key="3">
    <source>
        <dbReference type="ARBA" id="ARBA00022821"/>
    </source>
</evidence>
<evidence type="ECO:0000256" key="4">
    <source>
        <dbReference type="SAM" id="MobiDB-lite"/>
    </source>
</evidence>
<keyword evidence="2" id="KW-0547">Nucleotide-binding</keyword>
<dbReference type="Gene3D" id="3.40.50.300">
    <property type="entry name" value="P-loop containing nucleotide triphosphate hydrolases"/>
    <property type="match status" value="1"/>
</dbReference>
<dbReference type="Gene3D" id="3.80.10.10">
    <property type="entry name" value="Ribonuclease Inhibitor"/>
    <property type="match status" value="1"/>
</dbReference>
<keyword evidence="9" id="KW-1185">Reference proteome</keyword>
<dbReference type="AlphaFoldDB" id="A0A443P223"/>
<evidence type="ECO:0000259" key="6">
    <source>
        <dbReference type="Pfam" id="PF18052"/>
    </source>
</evidence>
<evidence type="ECO:0000259" key="5">
    <source>
        <dbReference type="Pfam" id="PF00931"/>
    </source>
</evidence>
<dbReference type="Gene3D" id="1.10.10.10">
    <property type="entry name" value="Winged helix-like DNA-binding domain superfamily/Winged helix DNA-binding domain"/>
    <property type="match status" value="1"/>
</dbReference>
<feature type="compositionally biased region" description="Low complexity" evidence="4">
    <location>
        <begin position="649"/>
        <end position="669"/>
    </location>
</feature>
<dbReference type="InterPro" id="IPR036388">
    <property type="entry name" value="WH-like_DNA-bd_sf"/>
</dbReference>
<evidence type="ECO:0000256" key="1">
    <source>
        <dbReference type="ARBA" id="ARBA00022737"/>
    </source>
</evidence>
<protein>
    <submittedName>
        <fullName evidence="8">Putative disease resistance protein RF45 isoform X1</fullName>
    </submittedName>
</protein>
<feature type="domain" description="NB-ARC" evidence="5">
    <location>
        <begin position="134"/>
        <end position="301"/>
    </location>
</feature>
<dbReference type="Gene3D" id="1.20.5.4130">
    <property type="match status" value="1"/>
</dbReference>
<dbReference type="Proteomes" id="UP000283530">
    <property type="component" value="Unassembled WGS sequence"/>
</dbReference>
<dbReference type="OrthoDB" id="1917524at2759"/>
<dbReference type="SUPFAM" id="SSF52058">
    <property type="entry name" value="L domain-like"/>
    <property type="match status" value="1"/>
</dbReference>
<gene>
    <name evidence="8" type="ORF">CKAN_01359800</name>
</gene>
<evidence type="ECO:0000256" key="2">
    <source>
        <dbReference type="ARBA" id="ARBA00022741"/>
    </source>
</evidence>
<feature type="domain" description="Disease resistance protein winged helix" evidence="7">
    <location>
        <begin position="388"/>
        <end position="455"/>
    </location>
</feature>
<dbReference type="Pfam" id="PF23559">
    <property type="entry name" value="WHD_DRP"/>
    <property type="match status" value="1"/>
</dbReference>
<dbReference type="InterPro" id="IPR058922">
    <property type="entry name" value="WHD_DRP"/>
</dbReference>
<name>A0A443P223_9MAGN</name>
<evidence type="ECO:0000313" key="9">
    <source>
        <dbReference type="Proteomes" id="UP000283530"/>
    </source>
</evidence>